<gene>
    <name evidence="2" type="ORF">DEO72_LG2g141</name>
</gene>
<reference evidence="2 3" key="1">
    <citation type="submission" date="2019-04" db="EMBL/GenBank/DDBJ databases">
        <title>An improved genome assembly and genetic linkage map for asparagus bean, Vigna unguiculata ssp. sesquipedialis.</title>
        <authorList>
            <person name="Xia Q."/>
            <person name="Zhang R."/>
            <person name="Dong Y."/>
        </authorList>
    </citation>
    <scope>NUCLEOTIDE SEQUENCE [LARGE SCALE GENOMIC DNA]</scope>
    <source>
        <tissue evidence="2">Leaf</tissue>
    </source>
</reference>
<keyword evidence="3" id="KW-1185">Reference proteome</keyword>
<proteinExistence type="predicted"/>
<dbReference type="Proteomes" id="UP000501690">
    <property type="component" value="Linkage Group LG2"/>
</dbReference>
<accession>A0A4D6KTC5</accession>
<dbReference type="EMBL" id="CP039346">
    <property type="protein sequence ID" value="QCD79823.1"/>
    <property type="molecule type" value="Genomic_DNA"/>
</dbReference>
<keyword evidence="1" id="KW-0732">Signal</keyword>
<evidence type="ECO:0000313" key="2">
    <source>
        <dbReference type="EMBL" id="QCD79823.1"/>
    </source>
</evidence>
<dbReference type="PANTHER" id="PTHR47273">
    <property type="entry name" value="EXPRESSED PROTEIN"/>
    <property type="match status" value="1"/>
</dbReference>
<name>A0A4D6KTC5_VIGUN</name>
<dbReference type="PANTHER" id="PTHR47273:SF6">
    <property type="entry name" value="POLLEN OLE E 1 ALLERGEN AND EXTENSIN FAMILY PROTEIN"/>
    <property type="match status" value="1"/>
</dbReference>
<dbReference type="AlphaFoldDB" id="A0A4D6KTC5"/>
<evidence type="ECO:0000256" key="1">
    <source>
        <dbReference type="SAM" id="SignalP"/>
    </source>
</evidence>
<dbReference type="Pfam" id="PF01190">
    <property type="entry name" value="Pollen_Ole_e_1"/>
    <property type="match status" value="1"/>
</dbReference>
<evidence type="ECO:0000313" key="3">
    <source>
        <dbReference type="Proteomes" id="UP000501690"/>
    </source>
</evidence>
<protein>
    <recommendedName>
        <fullName evidence="4">Pollen allergen Ole e 1 family</fullName>
    </recommendedName>
</protein>
<sequence>MNTKMMSYSCGCHTLVMLLFIFVLASLAAGEDNPLLELLSNRDEVVHIAGYGEEKLSTVLITGSVTCQAPHQPHAWPLQGAWVGLKCDSHGRKWKGKGSVVARGVTDEFGEFIVDLPSHLHAIPNLEKVCSVKIHRIPKRSFCRAVGVKKQKELSLSSFGNGIRTYNAGNIRIQHAT</sequence>
<feature type="chain" id="PRO_5020041660" description="Pollen allergen Ole e 1 family" evidence="1">
    <location>
        <begin position="31"/>
        <end position="177"/>
    </location>
</feature>
<evidence type="ECO:0008006" key="4">
    <source>
        <dbReference type="Google" id="ProtNLM"/>
    </source>
</evidence>
<feature type="signal peptide" evidence="1">
    <location>
        <begin position="1"/>
        <end position="30"/>
    </location>
</feature>
<organism evidence="2 3">
    <name type="scientific">Vigna unguiculata</name>
    <name type="common">Cowpea</name>
    <dbReference type="NCBI Taxonomy" id="3917"/>
    <lineage>
        <taxon>Eukaryota</taxon>
        <taxon>Viridiplantae</taxon>
        <taxon>Streptophyta</taxon>
        <taxon>Embryophyta</taxon>
        <taxon>Tracheophyta</taxon>
        <taxon>Spermatophyta</taxon>
        <taxon>Magnoliopsida</taxon>
        <taxon>eudicotyledons</taxon>
        <taxon>Gunneridae</taxon>
        <taxon>Pentapetalae</taxon>
        <taxon>rosids</taxon>
        <taxon>fabids</taxon>
        <taxon>Fabales</taxon>
        <taxon>Fabaceae</taxon>
        <taxon>Papilionoideae</taxon>
        <taxon>50 kb inversion clade</taxon>
        <taxon>NPAAA clade</taxon>
        <taxon>indigoferoid/millettioid clade</taxon>
        <taxon>Phaseoleae</taxon>
        <taxon>Vigna</taxon>
    </lineage>
</organism>